<dbReference type="RefSeq" id="WP_262994598.1">
    <property type="nucleotide sequence ID" value="NZ_JAOTJC010000008.1"/>
</dbReference>
<organism evidence="2 3">
    <name type="scientific">Alteromonas salexigens</name>
    <dbReference type="NCBI Taxonomy" id="2982530"/>
    <lineage>
        <taxon>Bacteria</taxon>
        <taxon>Pseudomonadati</taxon>
        <taxon>Pseudomonadota</taxon>
        <taxon>Gammaproteobacteria</taxon>
        <taxon>Alteromonadales</taxon>
        <taxon>Alteromonadaceae</taxon>
        <taxon>Alteromonas/Salinimonas group</taxon>
        <taxon>Alteromonas</taxon>
    </lineage>
</organism>
<dbReference type="EMBL" id="JAOTJC010000008">
    <property type="protein sequence ID" value="MCU7555187.1"/>
    <property type="molecule type" value="Genomic_DNA"/>
</dbReference>
<proteinExistence type="predicted"/>
<dbReference type="Pfam" id="PF05099">
    <property type="entry name" value="TerB"/>
    <property type="match status" value="1"/>
</dbReference>
<accession>A0ABT2VPF2</accession>
<dbReference type="Proteomes" id="UP001209257">
    <property type="component" value="Unassembled WGS sequence"/>
</dbReference>
<comment type="caution">
    <text evidence="2">The sequence shown here is derived from an EMBL/GenBank/DDBJ whole genome shotgun (WGS) entry which is preliminary data.</text>
</comment>
<keyword evidence="3" id="KW-1185">Reference proteome</keyword>
<name>A0ABT2VPF2_9ALTE</name>
<reference evidence="3" key="1">
    <citation type="submission" date="2023-07" db="EMBL/GenBank/DDBJ databases">
        <title>Study on multiphase classification of strain Alteromonas salexigens isolated from the Yellow Sea.</title>
        <authorList>
            <person name="Sun L."/>
        </authorList>
    </citation>
    <scope>NUCLEOTIDE SEQUENCE [LARGE SCALE GENOMIC DNA]</scope>
    <source>
        <strain evidence="3">ASW11-19</strain>
    </source>
</reference>
<evidence type="ECO:0000259" key="1">
    <source>
        <dbReference type="Pfam" id="PF05099"/>
    </source>
</evidence>
<gene>
    <name evidence="2" type="ORF">OCL06_11325</name>
</gene>
<dbReference type="Gene3D" id="1.10.3680.10">
    <property type="entry name" value="TerB-like"/>
    <property type="match status" value="1"/>
</dbReference>
<dbReference type="SUPFAM" id="SSF158682">
    <property type="entry name" value="TerB-like"/>
    <property type="match status" value="1"/>
</dbReference>
<dbReference type="InterPro" id="IPR029024">
    <property type="entry name" value="TerB-like"/>
</dbReference>
<feature type="domain" description="Co-chaperone DjlA N-terminal" evidence="1">
    <location>
        <begin position="11"/>
        <end position="114"/>
    </location>
</feature>
<dbReference type="CDD" id="cd07177">
    <property type="entry name" value="terB_like"/>
    <property type="match status" value="1"/>
</dbReference>
<evidence type="ECO:0000313" key="2">
    <source>
        <dbReference type="EMBL" id="MCU7555187.1"/>
    </source>
</evidence>
<protein>
    <submittedName>
        <fullName evidence="2">TerB family tellurite resistance protein</fullName>
    </submittedName>
</protein>
<dbReference type="InterPro" id="IPR007791">
    <property type="entry name" value="DjlA_N"/>
</dbReference>
<sequence>MYVTPQQAFNEALIRMSVLLYQADGMVTLTEQDYLDEFIDSLDWQSPISESAFLNNAIYETRKALDVGDGEKYLKALQQDLLFDADKAMEVAMAITGADGERCDEEAELLTLLTHKLLAKALVSCGQPNGPGGTAPVSI</sequence>
<evidence type="ECO:0000313" key="3">
    <source>
        <dbReference type="Proteomes" id="UP001209257"/>
    </source>
</evidence>